<gene>
    <name evidence="1" type="ORF">LARSCL_LOCUS2731</name>
</gene>
<accession>A0AAV1Z4E5</accession>
<sequence length="68" mass="7801">MIQELASENYPKSTKHQLEIFRTSSLSLSGLKTEYRTLIARIISKSIMNPSQVQPAFATLVHRLQRNQ</sequence>
<comment type="caution">
    <text evidence="1">The sequence shown here is derived from an EMBL/GenBank/DDBJ whole genome shotgun (WGS) entry which is preliminary data.</text>
</comment>
<name>A0AAV1Z4E5_9ARAC</name>
<protein>
    <submittedName>
        <fullName evidence="1">Uncharacterized protein</fullName>
    </submittedName>
</protein>
<proteinExistence type="predicted"/>
<dbReference type="EMBL" id="CAXIEN010000019">
    <property type="protein sequence ID" value="CAL1265782.1"/>
    <property type="molecule type" value="Genomic_DNA"/>
</dbReference>
<evidence type="ECO:0000313" key="2">
    <source>
        <dbReference type="Proteomes" id="UP001497382"/>
    </source>
</evidence>
<keyword evidence="2" id="KW-1185">Reference proteome</keyword>
<dbReference type="Proteomes" id="UP001497382">
    <property type="component" value="Unassembled WGS sequence"/>
</dbReference>
<evidence type="ECO:0000313" key="1">
    <source>
        <dbReference type="EMBL" id="CAL1265782.1"/>
    </source>
</evidence>
<organism evidence="1 2">
    <name type="scientific">Larinioides sclopetarius</name>
    <dbReference type="NCBI Taxonomy" id="280406"/>
    <lineage>
        <taxon>Eukaryota</taxon>
        <taxon>Metazoa</taxon>
        <taxon>Ecdysozoa</taxon>
        <taxon>Arthropoda</taxon>
        <taxon>Chelicerata</taxon>
        <taxon>Arachnida</taxon>
        <taxon>Araneae</taxon>
        <taxon>Araneomorphae</taxon>
        <taxon>Entelegynae</taxon>
        <taxon>Araneoidea</taxon>
        <taxon>Araneidae</taxon>
        <taxon>Larinioides</taxon>
    </lineage>
</organism>
<reference evidence="1 2" key="1">
    <citation type="submission" date="2024-04" db="EMBL/GenBank/DDBJ databases">
        <authorList>
            <person name="Rising A."/>
            <person name="Reimegard J."/>
            <person name="Sonavane S."/>
            <person name="Akerstrom W."/>
            <person name="Nylinder S."/>
            <person name="Hedman E."/>
            <person name="Kallberg Y."/>
        </authorList>
    </citation>
    <scope>NUCLEOTIDE SEQUENCE [LARGE SCALE GENOMIC DNA]</scope>
</reference>
<dbReference type="AlphaFoldDB" id="A0AAV1Z4E5"/>